<feature type="region of interest" description="Disordered" evidence="1">
    <location>
        <begin position="1"/>
        <end position="49"/>
    </location>
</feature>
<feature type="compositionally biased region" description="Pro residues" evidence="1">
    <location>
        <begin position="162"/>
        <end position="173"/>
    </location>
</feature>
<organism evidence="2 3">
    <name type="scientific">Volvox africanus</name>
    <dbReference type="NCBI Taxonomy" id="51714"/>
    <lineage>
        <taxon>Eukaryota</taxon>
        <taxon>Viridiplantae</taxon>
        <taxon>Chlorophyta</taxon>
        <taxon>core chlorophytes</taxon>
        <taxon>Chlorophyceae</taxon>
        <taxon>CS clade</taxon>
        <taxon>Chlamydomonadales</taxon>
        <taxon>Volvocaceae</taxon>
        <taxon>Volvox</taxon>
    </lineage>
</organism>
<feature type="region of interest" description="Disordered" evidence="1">
    <location>
        <begin position="88"/>
        <end position="139"/>
    </location>
</feature>
<protein>
    <submittedName>
        <fullName evidence="2">Uncharacterized protein</fullName>
    </submittedName>
</protein>
<proteinExistence type="predicted"/>
<name>A0ABQ5RVW2_9CHLO</name>
<accession>A0ABQ5RVW2</accession>
<sequence length="185" mass="17662">MPEAPAPSMRPMGQAPAATDATSAGCNAGLVGEPDAGHEGGPSAGAGAPTASLATAACNTASGRGCGSAVAGAAAVLPVFPKLRGPDTDGAGADGAGAGADASAGKGTSLASRSTSRGMACSSGCSSPADDAQPAPRLSPYISARPTYCGWRSSTSTTTSLPPQPLPMLAPPPMPALLTLRSPTM</sequence>
<evidence type="ECO:0000313" key="3">
    <source>
        <dbReference type="Proteomes" id="UP001165090"/>
    </source>
</evidence>
<comment type="caution">
    <text evidence="2">The sequence shown here is derived from an EMBL/GenBank/DDBJ whole genome shotgun (WGS) entry which is preliminary data.</text>
</comment>
<feature type="non-terminal residue" evidence="2">
    <location>
        <position position="185"/>
    </location>
</feature>
<dbReference type="EMBL" id="BSDZ01000010">
    <property type="protein sequence ID" value="GLI61348.1"/>
    <property type="molecule type" value="Genomic_DNA"/>
</dbReference>
<feature type="region of interest" description="Disordered" evidence="1">
    <location>
        <begin position="152"/>
        <end position="173"/>
    </location>
</feature>
<evidence type="ECO:0000256" key="1">
    <source>
        <dbReference type="SAM" id="MobiDB-lite"/>
    </source>
</evidence>
<keyword evidence="3" id="KW-1185">Reference proteome</keyword>
<dbReference type="Proteomes" id="UP001165090">
    <property type="component" value="Unassembled WGS sequence"/>
</dbReference>
<reference evidence="2 3" key="1">
    <citation type="journal article" date="2023" name="IScience">
        <title>Expanded male sex-determining region conserved during the evolution of homothallism in the green alga Volvox.</title>
        <authorList>
            <person name="Yamamoto K."/>
            <person name="Matsuzaki R."/>
            <person name="Mahakham W."/>
            <person name="Heman W."/>
            <person name="Sekimoto H."/>
            <person name="Kawachi M."/>
            <person name="Minakuchi Y."/>
            <person name="Toyoda A."/>
            <person name="Nozaki H."/>
        </authorList>
    </citation>
    <scope>NUCLEOTIDE SEQUENCE [LARGE SCALE GENOMIC DNA]</scope>
    <source>
        <strain evidence="2 3">NIES-4468</strain>
    </source>
</reference>
<evidence type="ECO:0000313" key="2">
    <source>
        <dbReference type="EMBL" id="GLI61348.1"/>
    </source>
</evidence>
<gene>
    <name evidence="2" type="ORF">VaNZ11_003710</name>
</gene>